<dbReference type="Pfam" id="PF07468">
    <property type="entry name" value="Agglutinin"/>
    <property type="match status" value="1"/>
</dbReference>
<evidence type="ECO:0000313" key="4">
    <source>
        <dbReference type="Proteomes" id="UP000504609"/>
    </source>
</evidence>
<dbReference type="SUPFAM" id="SSF56973">
    <property type="entry name" value="Aerolisin/ETX pore-forming domain"/>
    <property type="match status" value="1"/>
</dbReference>
<name>A0A6J1ES34_CUCMO</name>
<dbReference type="InterPro" id="IPR053237">
    <property type="entry name" value="Natterin_C"/>
</dbReference>
<keyword evidence="2" id="KW-1015">Disulfide bond</keyword>
<keyword evidence="4" id="KW-1185">Reference proteome</keyword>
<reference evidence="5" key="1">
    <citation type="submission" date="2025-08" db="UniProtKB">
        <authorList>
            <consortium name="RefSeq"/>
        </authorList>
    </citation>
    <scope>IDENTIFICATION</scope>
    <source>
        <tissue evidence="5">Young leaves</tissue>
    </source>
</reference>
<dbReference type="Gene3D" id="2.170.15.10">
    <property type="entry name" value="Proaerolysin, chain A, domain 3"/>
    <property type="match status" value="1"/>
</dbReference>
<organism evidence="4 5">
    <name type="scientific">Cucurbita moschata</name>
    <name type="common">Winter crookneck squash</name>
    <name type="synonym">Cucurbita pepo var. moschata</name>
    <dbReference type="NCBI Taxonomy" id="3662"/>
    <lineage>
        <taxon>Eukaryota</taxon>
        <taxon>Viridiplantae</taxon>
        <taxon>Streptophyta</taxon>
        <taxon>Embryophyta</taxon>
        <taxon>Tracheophyta</taxon>
        <taxon>Spermatophyta</taxon>
        <taxon>Magnoliopsida</taxon>
        <taxon>eudicotyledons</taxon>
        <taxon>Gunneridae</taxon>
        <taxon>Pentapetalae</taxon>
        <taxon>rosids</taxon>
        <taxon>fabids</taxon>
        <taxon>Cucurbitales</taxon>
        <taxon>Cucurbitaceae</taxon>
        <taxon>Cucurbiteae</taxon>
        <taxon>Cucurbita</taxon>
    </lineage>
</organism>
<dbReference type="SMART" id="SM00791">
    <property type="entry name" value="Agglutinin"/>
    <property type="match status" value="1"/>
</dbReference>
<sequence>MLVSRPSISPILANDIGDPKVGNEVSTTNDGNVRIKSNHFGKLWRRSPNWIWADLNDTTGNNKDTLFWPVKVDNKFVALRNLGNNYFCKRLTTEGKTNCLNAGVPTITKEARLEIQELVLSRSIYNVIFHLLNARIYGQHVITMANGDASNNSSKENTIDMKLCYTIFESNRWSSTVSAKLCVQTTVQTGIPLIAERKIEMSAEFSGEYTWRETKSKSSEIETVYTVTVPPMSRVRVSLLATKGQCDVPYSYTQRDTLMNGDQVTNYYDDGIYTAVNCYNFKYETKQ</sequence>
<comment type="similarity">
    <text evidence="1">Belongs to the aerolysin family.</text>
</comment>
<gene>
    <name evidence="5" type="primary">LOC111435453</name>
</gene>
<feature type="domain" description="Agglutinin" evidence="3">
    <location>
        <begin position="3"/>
        <end position="117"/>
    </location>
</feature>
<dbReference type="PANTHER" id="PTHR39244">
    <property type="entry name" value="NATTERIN-4"/>
    <property type="match status" value="1"/>
</dbReference>
<dbReference type="PANTHER" id="PTHR39244:SF5">
    <property type="entry name" value="NATTERIN-3-LIKE"/>
    <property type="match status" value="1"/>
</dbReference>
<dbReference type="CDD" id="cd20216">
    <property type="entry name" value="PFM_HFR-2-like"/>
    <property type="match status" value="1"/>
</dbReference>
<evidence type="ECO:0000256" key="1">
    <source>
        <dbReference type="ARBA" id="ARBA00009831"/>
    </source>
</evidence>
<dbReference type="SUPFAM" id="SSF50382">
    <property type="entry name" value="Agglutinin"/>
    <property type="match status" value="1"/>
</dbReference>
<dbReference type="RefSeq" id="XP_022928595.1">
    <property type="nucleotide sequence ID" value="XM_023072827.1"/>
</dbReference>
<dbReference type="InterPro" id="IPR055267">
    <property type="entry name" value="Aerolysin-like_C"/>
</dbReference>
<dbReference type="InterPro" id="IPR036242">
    <property type="entry name" value="Agglutinin_dom_sf"/>
</dbReference>
<evidence type="ECO:0000256" key="2">
    <source>
        <dbReference type="ARBA" id="ARBA00023157"/>
    </source>
</evidence>
<proteinExistence type="inferred from homology"/>
<evidence type="ECO:0000313" key="5">
    <source>
        <dbReference type="RefSeq" id="XP_022928595.1"/>
    </source>
</evidence>
<dbReference type="GeneID" id="111435453"/>
<dbReference type="Gene3D" id="2.80.10.50">
    <property type="match status" value="1"/>
</dbReference>
<dbReference type="KEGG" id="cmos:111435453"/>
<dbReference type="Proteomes" id="UP000504609">
    <property type="component" value="Unplaced"/>
</dbReference>
<dbReference type="AlphaFoldDB" id="A0A6J1ES34"/>
<dbReference type="InterPro" id="IPR008998">
    <property type="entry name" value="Agglutinin"/>
</dbReference>
<protein>
    <submittedName>
        <fullName evidence="5">Natterin-1-like</fullName>
    </submittedName>
</protein>
<evidence type="ECO:0000259" key="3">
    <source>
        <dbReference type="SMART" id="SM00791"/>
    </source>
</evidence>
<accession>A0A6J1ES34</accession>
<dbReference type="Pfam" id="PF01117">
    <property type="entry name" value="Aerolysin"/>
    <property type="match status" value="1"/>
</dbReference>